<sequence>MKKTLQTLLSVYAVTLIFSCGSYKKIPYFQDLNPTTPLNEQISNYVPLLVQPGDNLGINVSSRNPESSSVFNYNLNRANGNNFDNSAENPVTGYLVDEKGDIHLPLLGNQKAAGLTTSQLREQISKKLETFYKDPVVNIRILNFKVAIFGDVQRPGVYAVQNERATITQALTLAGDLNITAVRNITLIREENGKRSFIPIDLKSKKIFESPYYYLKNNDEIYVQPDRTKYATVDRGYRTATLVLSGLSIIAIVLSNLYR</sequence>
<keyword evidence="1" id="KW-0732">Signal</keyword>
<keyword evidence="5" id="KW-1185">Reference proteome</keyword>
<dbReference type="Pfam" id="PF02563">
    <property type="entry name" value="Poly_export"/>
    <property type="match status" value="1"/>
</dbReference>
<evidence type="ECO:0000259" key="3">
    <source>
        <dbReference type="Pfam" id="PF02563"/>
    </source>
</evidence>
<dbReference type="Proteomes" id="UP000291485">
    <property type="component" value="Unassembled WGS sequence"/>
</dbReference>
<organism evidence="4 5">
    <name type="scientific">Pedobacter frigidisoli</name>
    <dbReference type="NCBI Taxonomy" id="2530455"/>
    <lineage>
        <taxon>Bacteria</taxon>
        <taxon>Pseudomonadati</taxon>
        <taxon>Bacteroidota</taxon>
        <taxon>Sphingobacteriia</taxon>
        <taxon>Sphingobacteriales</taxon>
        <taxon>Sphingobacteriaceae</taxon>
        <taxon>Pedobacter</taxon>
    </lineage>
</organism>
<comment type="caution">
    <text evidence="4">The sequence shown here is derived from an EMBL/GenBank/DDBJ whole genome shotgun (WGS) entry which is preliminary data.</text>
</comment>
<dbReference type="RefSeq" id="WP_131562051.1">
    <property type="nucleotide sequence ID" value="NZ_SJSN01000019.1"/>
</dbReference>
<dbReference type="PROSITE" id="PS51257">
    <property type="entry name" value="PROKAR_LIPOPROTEIN"/>
    <property type="match status" value="1"/>
</dbReference>
<dbReference type="PANTHER" id="PTHR33619:SF3">
    <property type="entry name" value="POLYSACCHARIDE EXPORT PROTEIN GFCE-RELATED"/>
    <property type="match status" value="1"/>
</dbReference>
<feature type="transmembrane region" description="Helical" evidence="2">
    <location>
        <begin position="237"/>
        <end position="258"/>
    </location>
</feature>
<dbReference type="OrthoDB" id="662756at2"/>
<proteinExistence type="predicted"/>
<accession>A0A4R0NSB1</accession>
<gene>
    <name evidence="4" type="ORF">EZ449_19450</name>
</gene>
<dbReference type="InterPro" id="IPR003715">
    <property type="entry name" value="Poly_export_N"/>
</dbReference>
<keyword evidence="2" id="KW-0472">Membrane</keyword>
<feature type="domain" description="Polysaccharide export protein N-terminal" evidence="3">
    <location>
        <begin position="49"/>
        <end position="141"/>
    </location>
</feature>
<protein>
    <submittedName>
        <fullName evidence="4">Polysaccharide export protein</fullName>
    </submittedName>
</protein>
<dbReference type="InterPro" id="IPR049712">
    <property type="entry name" value="Poly_export"/>
</dbReference>
<evidence type="ECO:0000256" key="1">
    <source>
        <dbReference type="ARBA" id="ARBA00022729"/>
    </source>
</evidence>
<dbReference type="AlphaFoldDB" id="A0A4R0NSB1"/>
<dbReference type="PANTHER" id="PTHR33619">
    <property type="entry name" value="POLYSACCHARIDE EXPORT PROTEIN GFCE-RELATED"/>
    <property type="match status" value="1"/>
</dbReference>
<dbReference type="GO" id="GO:0015159">
    <property type="term" value="F:polysaccharide transmembrane transporter activity"/>
    <property type="evidence" value="ECO:0007669"/>
    <property type="project" value="InterPro"/>
</dbReference>
<dbReference type="Gene3D" id="3.30.1950.10">
    <property type="entry name" value="wza like domain"/>
    <property type="match status" value="1"/>
</dbReference>
<reference evidence="4 5" key="1">
    <citation type="submission" date="2019-02" db="EMBL/GenBank/DDBJ databases">
        <title>Pedobacter sp. RP-3-11 sp. nov., isolated from Arctic soil.</title>
        <authorList>
            <person name="Dahal R.H."/>
        </authorList>
    </citation>
    <scope>NUCLEOTIDE SEQUENCE [LARGE SCALE GENOMIC DNA]</scope>
    <source>
        <strain evidence="4 5">RP-3-11</strain>
    </source>
</reference>
<keyword evidence="2" id="KW-0812">Transmembrane</keyword>
<evidence type="ECO:0000313" key="4">
    <source>
        <dbReference type="EMBL" id="TCD01974.1"/>
    </source>
</evidence>
<evidence type="ECO:0000256" key="2">
    <source>
        <dbReference type="SAM" id="Phobius"/>
    </source>
</evidence>
<dbReference type="EMBL" id="SJSN01000019">
    <property type="protein sequence ID" value="TCD01974.1"/>
    <property type="molecule type" value="Genomic_DNA"/>
</dbReference>
<evidence type="ECO:0000313" key="5">
    <source>
        <dbReference type="Proteomes" id="UP000291485"/>
    </source>
</evidence>
<name>A0A4R0NSB1_9SPHI</name>
<keyword evidence="2" id="KW-1133">Transmembrane helix</keyword>